<sequence length="250" mass="28688">MLKNKKIGLILIALMIFSFSIGCSKENKTLVENTKQQEQKVESNNNDNSNKEEKNKSDNTEIKKDEEKNSEDRIEGKTNFSKIEKEEIDEKNLKTGSITPWKKSNNNMYSSTIEGKGENAKEEGIGKVYLKEIQTNKVWLLKINEVKDQKSPKYLEWIDDENLLVIIGHGYGTISKGGNLYCINIKNDTIIPIYEAKDDKNEVMSVEKVNNNLGKTSLILKINVYEDDNFTKSHKEEITISNDKLKEFIK</sequence>
<feature type="signal peptide" evidence="2">
    <location>
        <begin position="1"/>
        <end position="24"/>
    </location>
</feature>
<dbReference type="RefSeq" id="WP_078024211.1">
    <property type="nucleotide sequence ID" value="NZ_JADPGM010000008.1"/>
</dbReference>
<dbReference type="InterPro" id="IPR028102">
    <property type="entry name" value="DUF4652"/>
</dbReference>
<reference evidence="3 5" key="2">
    <citation type="submission" date="2016-12" db="EMBL/GenBank/DDBJ databases">
        <title>Clostridium tepidum sp. nov., a close relative of Clostridium sporogenes and Clostridium botulinum Group I.</title>
        <authorList>
            <person name="Dobritsa A.P."/>
            <person name="Kutumbaka K."/>
            <person name="Werner K."/>
            <person name="Samadpour M."/>
        </authorList>
    </citation>
    <scope>NUCLEOTIDE SEQUENCE [LARGE SCALE GENOMIC DNA]</scope>
    <source>
        <strain evidence="3 5">PE</strain>
    </source>
</reference>
<dbReference type="EMBL" id="MRAE01000005">
    <property type="protein sequence ID" value="OOO69313.1"/>
    <property type="molecule type" value="Genomic_DNA"/>
</dbReference>
<gene>
    <name evidence="3" type="ORF">BS637_07980</name>
    <name evidence="4" type="ORF">BS638_03330</name>
</gene>
<dbReference type="STRING" id="1962263.BS637_07980"/>
<dbReference type="Pfam" id="PF15525">
    <property type="entry name" value="DUF4652"/>
    <property type="match status" value="1"/>
</dbReference>
<evidence type="ECO:0000313" key="4">
    <source>
        <dbReference type="EMBL" id="OOO69313.1"/>
    </source>
</evidence>
<protein>
    <recommendedName>
        <fullName evidence="7">DUF4652 domain-containing protein</fullName>
    </recommendedName>
</protein>
<dbReference type="Proteomes" id="UP000190206">
    <property type="component" value="Unassembled WGS sequence"/>
</dbReference>
<evidence type="ECO:0000313" key="5">
    <source>
        <dbReference type="Proteomes" id="UP000190206"/>
    </source>
</evidence>
<feature type="chain" id="PRO_5039648485" description="DUF4652 domain-containing protein" evidence="2">
    <location>
        <begin position="25"/>
        <end position="250"/>
    </location>
</feature>
<dbReference type="OrthoDB" id="2882585at2"/>
<name>A0A1S9IGG8_9CLOT</name>
<organism evidence="4 6">
    <name type="scientific">Clostridium tepidum</name>
    <dbReference type="NCBI Taxonomy" id="1962263"/>
    <lineage>
        <taxon>Bacteria</taxon>
        <taxon>Bacillati</taxon>
        <taxon>Bacillota</taxon>
        <taxon>Clostridia</taxon>
        <taxon>Eubacteriales</taxon>
        <taxon>Clostridiaceae</taxon>
        <taxon>Clostridium</taxon>
    </lineage>
</organism>
<keyword evidence="2" id="KW-0732">Signal</keyword>
<feature type="region of interest" description="Disordered" evidence="1">
    <location>
        <begin position="34"/>
        <end position="80"/>
    </location>
</feature>
<accession>A0A1S9IGG8</accession>
<proteinExistence type="predicted"/>
<evidence type="ECO:0000313" key="3">
    <source>
        <dbReference type="EMBL" id="OOO62393.1"/>
    </source>
</evidence>
<evidence type="ECO:0000313" key="6">
    <source>
        <dbReference type="Proteomes" id="UP000190256"/>
    </source>
</evidence>
<keyword evidence="5" id="KW-1185">Reference proteome</keyword>
<dbReference type="AlphaFoldDB" id="A0A1S9IGG8"/>
<evidence type="ECO:0008006" key="7">
    <source>
        <dbReference type="Google" id="ProtNLM"/>
    </source>
</evidence>
<evidence type="ECO:0000256" key="1">
    <source>
        <dbReference type="SAM" id="MobiDB-lite"/>
    </source>
</evidence>
<feature type="compositionally biased region" description="Basic and acidic residues" evidence="1">
    <location>
        <begin position="49"/>
        <end position="80"/>
    </location>
</feature>
<dbReference type="EMBL" id="MRAD01000006">
    <property type="protein sequence ID" value="OOO62393.1"/>
    <property type="molecule type" value="Genomic_DNA"/>
</dbReference>
<dbReference type="Proteomes" id="UP000190256">
    <property type="component" value="Unassembled WGS sequence"/>
</dbReference>
<evidence type="ECO:0000256" key="2">
    <source>
        <dbReference type="SAM" id="SignalP"/>
    </source>
</evidence>
<reference evidence="4 6" key="1">
    <citation type="submission" date="2016-12" db="EMBL/GenBank/DDBJ databases">
        <title>Clostridium tepidum sp. nov., a close relative of Clostridium sporogenes and Clostridium botulinum Group I.</title>
        <authorList>
            <person name="Dobritsa A.P."/>
            <person name="Kutumbaka K.K."/>
            <person name="Werner K."/>
            <person name="Wiedmann M."/>
            <person name="Asmus A."/>
            <person name="Samadpour M."/>
        </authorList>
    </citation>
    <scope>NUCLEOTIDE SEQUENCE [LARGE SCALE GENOMIC DNA]</scope>
    <source>
        <strain evidence="4 6">IEH 97212</strain>
    </source>
</reference>
<dbReference type="Gene3D" id="2.40.128.660">
    <property type="entry name" value="Uncharacterised protein PF15525, DUF4652"/>
    <property type="match status" value="1"/>
</dbReference>
<dbReference type="PROSITE" id="PS51257">
    <property type="entry name" value="PROKAR_LIPOPROTEIN"/>
    <property type="match status" value="1"/>
</dbReference>
<comment type="caution">
    <text evidence="4">The sequence shown here is derived from an EMBL/GenBank/DDBJ whole genome shotgun (WGS) entry which is preliminary data.</text>
</comment>